<keyword evidence="2" id="KW-0012">Acyltransferase</keyword>
<dbReference type="InterPro" id="IPR016181">
    <property type="entry name" value="Acyl_CoA_acyltransferase"/>
</dbReference>
<dbReference type="OrthoDB" id="2581455at2759"/>
<protein>
    <recommendedName>
        <fullName evidence="3">N-acetyltransferase domain-containing protein</fullName>
    </recommendedName>
</protein>
<evidence type="ECO:0000259" key="3">
    <source>
        <dbReference type="PROSITE" id="PS51186"/>
    </source>
</evidence>
<dbReference type="SUPFAM" id="SSF55729">
    <property type="entry name" value="Acyl-CoA N-acyltransferases (Nat)"/>
    <property type="match status" value="1"/>
</dbReference>
<proteinExistence type="predicted"/>
<dbReference type="EMBL" id="BLZA01000057">
    <property type="protein sequence ID" value="GHJ90088.1"/>
    <property type="molecule type" value="Genomic_DNA"/>
</dbReference>
<evidence type="ECO:0000256" key="1">
    <source>
        <dbReference type="ARBA" id="ARBA00022679"/>
    </source>
</evidence>
<evidence type="ECO:0000256" key="2">
    <source>
        <dbReference type="ARBA" id="ARBA00023315"/>
    </source>
</evidence>
<dbReference type="InterPro" id="IPR000182">
    <property type="entry name" value="GNAT_dom"/>
</dbReference>
<dbReference type="AlphaFoldDB" id="A0A8H3TZR9"/>
<reference evidence="4" key="1">
    <citation type="submission" date="2020-07" db="EMBL/GenBank/DDBJ databases">
        <title>Draft Genome Sequence of a Deep-Sea Yeast, Naganishia (Cryptococcus) liquefaciens strain N6.</title>
        <authorList>
            <person name="Han Y.W."/>
            <person name="Kajitani R."/>
            <person name="Morimoto H."/>
            <person name="Parhat M."/>
            <person name="Tsubouchi H."/>
            <person name="Bakenova O."/>
            <person name="Ogata M."/>
            <person name="Argunhan B."/>
            <person name="Aoki R."/>
            <person name="Kajiwara S."/>
            <person name="Itoh T."/>
            <person name="Iwasaki H."/>
        </authorList>
    </citation>
    <scope>NUCLEOTIDE SEQUENCE</scope>
    <source>
        <strain evidence="4">N6</strain>
    </source>
</reference>
<dbReference type="InterPro" id="IPR050832">
    <property type="entry name" value="Bact_Acetyltransf"/>
</dbReference>
<keyword evidence="1" id="KW-0808">Transferase</keyword>
<dbReference type="PROSITE" id="PS51186">
    <property type="entry name" value="GNAT"/>
    <property type="match status" value="1"/>
</dbReference>
<accession>A0A8H3TZR9</accession>
<dbReference type="PANTHER" id="PTHR43877">
    <property type="entry name" value="AMINOALKYLPHOSPHONATE N-ACETYLTRANSFERASE-RELATED-RELATED"/>
    <property type="match status" value="1"/>
</dbReference>
<feature type="domain" description="N-acetyltransferase" evidence="3">
    <location>
        <begin position="3"/>
        <end position="205"/>
    </location>
</feature>
<dbReference type="Gene3D" id="3.40.630.30">
    <property type="match status" value="1"/>
</dbReference>
<organism evidence="4 5">
    <name type="scientific">Naganishia liquefaciens</name>
    <dbReference type="NCBI Taxonomy" id="104408"/>
    <lineage>
        <taxon>Eukaryota</taxon>
        <taxon>Fungi</taxon>
        <taxon>Dikarya</taxon>
        <taxon>Basidiomycota</taxon>
        <taxon>Agaricomycotina</taxon>
        <taxon>Tremellomycetes</taxon>
        <taxon>Filobasidiales</taxon>
        <taxon>Filobasidiaceae</taxon>
        <taxon>Naganishia</taxon>
    </lineage>
</organism>
<dbReference type="Proteomes" id="UP000620104">
    <property type="component" value="Unassembled WGS sequence"/>
</dbReference>
<gene>
    <name evidence="4" type="ORF">NliqN6_6490</name>
</gene>
<dbReference type="CDD" id="cd04301">
    <property type="entry name" value="NAT_SF"/>
    <property type="match status" value="1"/>
</dbReference>
<keyword evidence="5" id="KW-1185">Reference proteome</keyword>
<comment type="caution">
    <text evidence="4">The sequence shown here is derived from an EMBL/GenBank/DDBJ whole genome shotgun (WGS) entry which is preliminary data.</text>
</comment>
<name>A0A8H3TZR9_9TREE</name>
<sequence length="205" mass="22595">MSVFIRSATAADTAAIAENYFQAHQHLGWFQHVNVDADPNDLKAFFQSIVQAIQKVKGVTLVAEKGGQLVGHLLGWERASDSAVETALPNPYYDPNVTVGIRGRVCSRWVNQQADIRRFCGQMGSGRFFYVDSVAVLPQYQRQGIGRLLFQKAIEEARSSGLAVGLVAPPESAPFFEKLGLQRAAELITSRDDGRFQLIPMSLRA</sequence>
<evidence type="ECO:0000313" key="5">
    <source>
        <dbReference type="Proteomes" id="UP000620104"/>
    </source>
</evidence>
<evidence type="ECO:0000313" key="4">
    <source>
        <dbReference type="EMBL" id="GHJ90088.1"/>
    </source>
</evidence>
<dbReference type="GO" id="GO:0016747">
    <property type="term" value="F:acyltransferase activity, transferring groups other than amino-acyl groups"/>
    <property type="evidence" value="ECO:0007669"/>
    <property type="project" value="InterPro"/>
</dbReference>
<dbReference type="PANTHER" id="PTHR43877:SF1">
    <property type="entry name" value="ACETYLTRANSFERASE"/>
    <property type="match status" value="1"/>
</dbReference>
<dbReference type="Pfam" id="PF00583">
    <property type="entry name" value="Acetyltransf_1"/>
    <property type="match status" value="1"/>
</dbReference>